<feature type="region of interest" description="Disordered" evidence="1">
    <location>
        <begin position="33"/>
        <end position="64"/>
    </location>
</feature>
<comment type="caution">
    <text evidence="2">The sequence shown here is derived from an EMBL/GenBank/DDBJ whole genome shotgun (WGS) entry which is preliminary data.</text>
</comment>
<dbReference type="PANTHER" id="PTHR37827:SF1">
    <property type="entry name" value="HNH DOMAIN-CONTAINING PROTEIN"/>
    <property type="match status" value="1"/>
</dbReference>
<feature type="compositionally biased region" description="Basic residues" evidence="1">
    <location>
        <begin position="35"/>
        <end position="45"/>
    </location>
</feature>
<proteinExistence type="predicted"/>
<organism evidence="2 3">
    <name type="scientific">Chaetomidium leptoderma</name>
    <dbReference type="NCBI Taxonomy" id="669021"/>
    <lineage>
        <taxon>Eukaryota</taxon>
        <taxon>Fungi</taxon>
        <taxon>Dikarya</taxon>
        <taxon>Ascomycota</taxon>
        <taxon>Pezizomycotina</taxon>
        <taxon>Sordariomycetes</taxon>
        <taxon>Sordariomycetidae</taxon>
        <taxon>Sordariales</taxon>
        <taxon>Chaetomiaceae</taxon>
        <taxon>Chaetomidium</taxon>
    </lineage>
</organism>
<protein>
    <recommendedName>
        <fullName evidence="4">HNH domain-containing protein</fullName>
    </recommendedName>
</protein>
<evidence type="ECO:0000256" key="1">
    <source>
        <dbReference type="SAM" id="MobiDB-lite"/>
    </source>
</evidence>
<sequence>MSDEIPSEYTTNYEHFRDILSFFLIERIATPFSKPKPKSRRRAKKSTPEPVSSPPTDDINDADASADDLADFTSYIATSTFLALPADLQSLTHHGWAGSPSLQALYTLPLTTEQATPLLQTLDPSIPDSLATYGITSPLNDDDATSPPSNLPSPFQFLAPVVSAYITTATTPPPPPSSTKDQAEGCEICGRDWINLSYHHLIPRMVHDKVVKRGWHRADELQNVAWLCGACHRFVHRFRGHEELAREYFTVERLLAAEEVRRFGEWVGRVRWKAGVR</sequence>
<dbReference type="Proteomes" id="UP001302745">
    <property type="component" value="Unassembled WGS sequence"/>
</dbReference>
<evidence type="ECO:0000313" key="3">
    <source>
        <dbReference type="Proteomes" id="UP001302745"/>
    </source>
</evidence>
<dbReference type="AlphaFoldDB" id="A0AAN7A2B6"/>
<reference evidence="2" key="2">
    <citation type="submission" date="2023-05" db="EMBL/GenBank/DDBJ databases">
        <authorList>
            <consortium name="Lawrence Berkeley National Laboratory"/>
            <person name="Steindorff A."/>
            <person name="Hensen N."/>
            <person name="Bonometti L."/>
            <person name="Westerberg I."/>
            <person name="Brannstrom I.O."/>
            <person name="Guillou S."/>
            <person name="Cros-Aarteil S."/>
            <person name="Calhoun S."/>
            <person name="Haridas S."/>
            <person name="Kuo A."/>
            <person name="Mondo S."/>
            <person name="Pangilinan J."/>
            <person name="Riley R."/>
            <person name="Labutti K."/>
            <person name="Andreopoulos B."/>
            <person name="Lipzen A."/>
            <person name="Chen C."/>
            <person name="Yanf M."/>
            <person name="Daum C."/>
            <person name="Ng V."/>
            <person name="Clum A."/>
            <person name="Ohm R."/>
            <person name="Martin F."/>
            <person name="Silar P."/>
            <person name="Natvig D."/>
            <person name="Lalanne C."/>
            <person name="Gautier V."/>
            <person name="Ament-Velasquez S.L."/>
            <person name="Kruys A."/>
            <person name="Hutchinson M.I."/>
            <person name="Powell A.J."/>
            <person name="Barry K."/>
            <person name="Miller A.N."/>
            <person name="Grigoriev I.V."/>
            <person name="Debuchy R."/>
            <person name="Gladieux P."/>
            <person name="Thoren M.H."/>
            <person name="Johannesson H."/>
        </authorList>
    </citation>
    <scope>NUCLEOTIDE SEQUENCE</scope>
    <source>
        <strain evidence="2">CBS 538.74</strain>
    </source>
</reference>
<accession>A0AAN7A2B6</accession>
<evidence type="ECO:0008006" key="4">
    <source>
        <dbReference type="Google" id="ProtNLM"/>
    </source>
</evidence>
<reference evidence="2" key="1">
    <citation type="journal article" date="2023" name="Mol. Phylogenet. Evol.">
        <title>Genome-scale phylogeny and comparative genomics of the fungal order Sordariales.</title>
        <authorList>
            <person name="Hensen N."/>
            <person name="Bonometti L."/>
            <person name="Westerberg I."/>
            <person name="Brannstrom I.O."/>
            <person name="Guillou S."/>
            <person name="Cros-Aarteil S."/>
            <person name="Calhoun S."/>
            <person name="Haridas S."/>
            <person name="Kuo A."/>
            <person name="Mondo S."/>
            <person name="Pangilinan J."/>
            <person name="Riley R."/>
            <person name="LaButti K."/>
            <person name="Andreopoulos B."/>
            <person name="Lipzen A."/>
            <person name="Chen C."/>
            <person name="Yan M."/>
            <person name="Daum C."/>
            <person name="Ng V."/>
            <person name="Clum A."/>
            <person name="Steindorff A."/>
            <person name="Ohm R.A."/>
            <person name="Martin F."/>
            <person name="Silar P."/>
            <person name="Natvig D.O."/>
            <person name="Lalanne C."/>
            <person name="Gautier V."/>
            <person name="Ament-Velasquez S.L."/>
            <person name="Kruys A."/>
            <person name="Hutchinson M.I."/>
            <person name="Powell A.J."/>
            <person name="Barry K."/>
            <person name="Miller A.N."/>
            <person name="Grigoriev I.V."/>
            <person name="Debuchy R."/>
            <person name="Gladieux P."/>
            <person name="Hiltunen Thoren M."/>
            <person name="Johannesson H."/>
        </authorList>
    </citation>
    <scope>NUCLEOTIDE SEQUENCE</scope>
    <source>
        <strain evidence="2">CBS 538.74</strain>
    </source>
</reference>
<evidence type="ECO:0000313" key="2">
    <source>
        <dbReference type="EMBL" id="KAK4157701.1"/>
    </source>
</evidence>
<gene>
    <name evidence="2" type="ORF">C8A00DRAFT_11515</name>
</gene>
<dbReference type="CDD" id="cd00085">
    <property type="entry name" value="HNHc"/>
    <property type="match status" value="1"/>
</dbReference>
<dbReference type="PANTHER" id="PTHR37827">
    <property type="entry name" value="TUDOR DOMAIN-CONTAINING PROTEIN"/>
    <property type="match status" value="1"/>
</dbReference>
<name>A0AAN7A2B6_9PEZI</name>
<dbReference type="InterPro" id="IPR003615">
    <property type="entry name" value="HNH_nuc"/>
</dbReference>
<keyword evidence="3" id="KW-1185">Reference proteome</keyword>
<dbReference type="EMBL" id="MU856847">
    <property type="protein sequence ID" value="KAK4157701.1"/>
    <property type="molecule type" value="Genomic_DNA"/>
</dbReference>